<dbReference type="EMBL" id="JAPXFL010000063">
    <property type="protein sequence ID" value="KAK9496647.1"/>
    <property type="molecule type" value="Genomic_DNA"/>
</dbReference>
<feature type="binding site" evidence="20">
    <location>
        <position position="913"/>
    </location>
    <ligand>
        <name>substrate</name>
    </ligand>
</feature>
<proteinExistence type="inferred from homology"/>
<dbReference type="Pfam" id="PF01315">
    <property type="entry name" value="Ald_Xan_dh_C"/>
    <property type="match status" value="1"/>
</dbReference>
<evidence type="ECO:0000256" key="20">
    <source>
        <dbReference type="PIRSR" id="PIRSR000127-2"/>
    </source>
</evidence>
<evidence type="ECO:0000256" key="9">
    <source>
        <dbReference type="ARBA" id="ARBA00022723"/>
    </source>
</evidence>
<dbReference type="SMART" id="SM01092">
    <property type="entry name" value="CO_deh_flav_C"/>
    <property type="match status" value="1"/>
</dbReference>
<dbReference type="PROSITE" id="PS51387">
    <property type="entry name" value="FAD_PCMH"/>
    <property type="match status" value="1"/>
</dbReference>
<dbReference type="EC" id="1.17.1.4" evidence="5"/>
<keyword evidence="9 21" id="KW-0479">Metal-binding</keyword>
<evidence type="ECO:0000256" key="7">
    <source>
        <dbReference type="ARBA" id="ARBA00022630"/>
    </source>
</evidence>
<dbReference type="SMART" id="SM01008">
    <property type="entry name" value="Ald_Xan_dh_C"/>
    <property type="match status" value="1"/>
</dbReference>
<accession>A0AAW1CJM2</accession>
<dbReference type="Proteomes" id="UP001461498">
    <property type="component" value="Unassembled WGS sequence"/>
</dbReference>
<dbReference type="InterPro" id="IPR037165">
    <property type="entry name" value="AldOxase/xan_DH_Mopterin-bd_sf"/>
</dbReference>
<dbReference type="GO" id="GO:0004854">
    <property type="term" value="F:xanthine dehydrogenase activity"/>
    <property type="evidence" value="ECO:0007669"/>
    <property type="project" value="UniProtKB-EC"/>
</dbReference>
<dbReference type="InterPro" id="IPR014307">
    <property type="entry name" value="Xanthine_DH_ssu"/>
</dbReference>
<dbReference type="InterPro" id="IPR046867">
    <property type="entry name" value="AldOxase/xan_DH_MoCoBD2"/>
</dbReference>
<gene>
    <name evidence="24" type="ORF">O3M35_013084</name>
</gene>
<comment type="caution">
    <text evidence="24">The sequence shown here is derived from an EMBL/GenBank/DDBJ whole genome shotgun (WGS) entry which is preliminary data.</text>
</comment>
<keyword evidence="8 21" id="KW-0001">2Fe-2S</keyword>
<evidence type="ECO:0000256" key="11">
    <source>
        <dbReference type="ARBA" id="ARBA00023002"/>
    </source>
</evidence>
<feature type="domain" description="2Fe-2S ferredoxin-type" evidence="22">
    <location>
        <begin position="10"/>
        <end position="97"/>
    </location>
</feature>
<evidence type="ECO:0000256" key="18">
    <source>
        <dbReference type="ARBA" id="ARBA00049517"/>
    </source>
</evidence>
<evidence type="ECO:0000313" key="25">
    <source>
        <dbReference type="Proteomes" id="UP001461498"/>
    </source>
</evidence>
<comment type="catalytic activity">
    <reaction evidence="18">
        <text>hypoxanthine + NAD(+) + H2O = xanthine + NADH + H(+)</text>
        <dbReference type="Rhea" id="RHEA:24670"/>
        <dbReference type="ChEBI" id="CHEBI:15377"/>
        <dbReference type="ChEBI" id="CHEBI:15378"/>
        <dbReference type="ChEBI" id="CHEBI:17368"/>
        <dbReference type="ChEBI" id="CHEBI:17712"/>
        <dbReference type="ChEBI" id="CHEBI:57540"/>
        <dbReference type="ChEBI" id="CHEBI:57945"/>
        <dbReference type="EC" id="1.17.1.4"/>
    </reaction>
</comment>
<evidence type="ECO:0000256" key="14">
    <source>
        <dbReference type="ARBA" id="ARBA00023027"/>
    </source>
</evidence>
<dbReference type="InterPro" id="IPR012675">
    <property type="entry name" value="Beta-grasp_dom_sf"/>
</dbReference>
<feature type="active site" description="Proton acceptor" evidence="19">
    <location>
        <position position="1294"/>
    </location>
</feature>
<feature type="binding site" evidence="20">
    <location>
        <position position="392"/>
    </location>
    <ligand>
        <name>FAD</name>
        <dbReference type="ChEBI" id="CHEBI:57692"/>
    </ligand>
</feature>
<organism evidence="24 25">
    <name type="scientific">Rhynocoris fuscipes</name>
    <dbReference type="NCBI Taxonomy" id="488301"/>
    <lineage>
        <taxon>Eukaryota</taxon>
        <taxon>Metazoa</taxon>
        <taxon>Ecdysozoa</taxon>
        <taxon>Arthropoda</taxon>
        <taxon>Hexapoda</taxon>
        <taxon>Insecta</taxon>
        <taxon>Pterygota</taxon>
        <taxon>Neoptera</taxon>
        <taxon>Paraneoptera</taxon>
        <taxon>Hemiptera</taxon>
        <taxon>Heteroptera</taxon>
        <taxon>Panheteroptera</taxon>
        <taxon>Cimicomorpha</taxon>
        <taxon>Reduviidae</taxon>
        <taxon>Harpactorinae</taxon>
        <taxon>Harpactorini</taxon>
        <taxon>Rhynocoris</taxon>
    </lineage>
</organism>
<dbReference type="Pfam" id="PF20256">
    <property type="entry name" value="MoCoBD_2"/>
    <property type="match status" value="1"/>
</dbReference>
<comment type="cofactor">
    <cofactor evidence="1 20">
        <name>FAD</name>
        <dbReference type="ChEBI" id="CHEBI:57692"/>
    </cofactor>
</comment>
<dbReference type="FunFam" id="3.30.465.10:FF:000004">
    <property type="entry name" value="Xanthine dehydrogenase/oxidase"/>
    <property type="match status" value="1"/>
</dbReference>
<dbReference type="InterPro" id="IPR002346">
    <property type="entry name" value="Mopterin_DH_FAD-bd"/>
</dbReference>
<evidence type="ECO:0000313" key="24">
    <source>
        <dbReference type="EMBL" id="KAK9496647.1"/>
    </source>
</evidence>
<dbReference type="InterPro" id="IPR016166">
    <property type="entry name" value="FAD-bd_PCMH"/>
</dbReference>
<sequence length="1363" mass="151698">MKEIPKSHTSTLTFYVNGKMIKDDNVNPECTLLYYLRNKLRLCGTKLGCAEGGCGACTVMLSKYDRKTKKILHFAVNACLAPVAAMHGLAVTTVEGIGNVKDKLHPVQERIAKAHGSQCGFCTPGIVMSMYSLLRSIPGKPTMKDLEIAFQGNLCRCTGYRPIIEGYKTFTEEWERQRIQENNGVCGMGEQCCRNKNNNSGANDNCTTNGLNGGNSTPMENASQEQLFNPNEFIPYDPSQELIFPPELAITDKYDNEYLVLKGERVTWYRPTTLDQLLLLKQEYPNAKLINGNTEVGVEVKFKNCSYPVLIHPNQIPELTSTELKEDGIKIGSSVTLSDLEKVLTNCIETLPEYQTRIYRAVIDMLHLFAGKQIRNVGVIGGNIMTGSPISDLNPIFMAAQCKLEVKSKDGGLRTVTMDDKFWTGYRKNVIEDKEVLVSIHIPFTSENQYFKAYKQSKRRDDDIAIVNGAFNLYLDDLKIKKFIIAYGGMAPWTIIAKNSGEKLCGQKWCNETLNNAYDLLSQEIPLDPSAPGGMIEYRRSLTLSFLLKFYLTVSETLEKKGFEMKIPESQRSGQYQFHSLIPQSSQYFTVVPDSQEKTDLVGRPIVHKSAYKQATGEAVYCDDIPRQENELYLSLVLSKKAHAKIISIDPSEALAIDGVVAFFSAKDIPKELNHFGSIVQDEEVFISEKVTSQGQSLGAIVAVDQLTAQRANKLVKVVYEDLQPIIVTIEDAIKAKSFFNEKPRVIRNGNPEKIFSSAKNIVEGDIKIGGQEHFYLETHATLAVPKNEDDEIEIFSSTQHPTEIQHQVSHLLNIPSNRVYCHVKRLGGGFGGKESRGSVLALPVAFAAHKLRRPVRTMLDRDEDMISTGQRHPFYGKYKVAFDDDGTILASEVDIYNNAGYSLDLSFSVLDRAMFHFQNSYYMPNVLVRGHACKTNTPSNTAFRGFGGPQGMLIGEVIISHIADKLGIDVAKVRERNLYQENQLTHYNQPLTYCTIRRCWQQCLNDSKFYERRAQIEEFNKQHRWKKRGIAIVPTMFGISFTALFLNQAGALVLIYADGSVLISHGGIEMGQGLHTKMIQVASRALGISDELIHISESATDKVPNTSPTAASAGSDLNGMAVLNACNTINERLKPIKEANPKGTWKDWIKTAYFSRISLAASGFYKTPDIGYNMETNSGMPFNYYTFGVACSEVEIDCLTGDHQVRRTDIVMDVGESLNPAIDIGQIEGAFMQGYGLFTLEELVVSPTGTMYSRGPGAYKLPGFADIPAEFNVSLLKGAPNPRAVYSSKAVGEPPLFLAASIFFAIREAIKSARKDAGLPNEWFSLDSPATAARIRMACKDHITKRFPKPTEGSFTPWNVQL</sequence>
<dbReference type="Pfam" id="PF03450">
    <property type="entry name" value="CO_deh_flav_C"/>
    <property type="match status" value="1"/>
</dbReference>
<dbReference type="Pfam" id="PF00941">
    <property type="entry name" value="FAD_binding_5"/>
    <property type="match status" value="1"/>
</dbReference>
<keyword evidence="7" id="KW-0285">Flavoprotein</keyword>
<dbReference type="SUPFAM" id="SSF56176">
    <property type="entry name" value="FAD-binding/transporter-associated domain-like"/>
    <property type="match status" value="1"/>
</dbReference>
<evidence type="ECO:0000256" key="15">
    <source>
        <dbReference type="ARBA" id="ARBA00023140"/>
    </source>
</evidence>
<comment type="cofactor">
    <cofactor evidence="21">
        <name>[2Fe-2S] cluster</name>
        <dbReference type="ChEBI" id="CHEBI:190135"/>
    </cofactor>
    <text evidence="21">Binds 2 [2Fe-2S] clusters.</text>
</comment>
<dbReference type="Pfam" id="PF02738">
    <property type="entry name" value="MoCoBD_1"/>
    <property type="match status" value="1"/>
</dbReference>
<comment type="subcellular location">
    <subcellularLocation>
        <location evidence="2">Peroxisome</location>
    </subcellularLocation>
</comment>
<dbReference type="PIRSF" id="PIRSF000127">
    <property type="entry name" value="Xanthine_DH"/>
    <property type="match status" value="1"/>
</dbReference>
<dbReference type="Gene3D" id="3.30.43.10">
    <property type="entry name" value="Uridine Diphospho-n-acetylenolpyruvylglucosamine Reductase, domain 2"/>
    <property type="match status" value="1"/>
</dbReference>
<dbReference type="Gene3D" id="3.90.1170.50">
    <property type="entry name" value="Aldehyde oxidase/xanthine dehydrogenase, a/b hammerhead"/>
    <property type="match status" value="1"/>
</dbReference>
<keyword evidence="12 21" id="KW-0408">Iron</keyword>
<feature type="binding site" evidence="21">
    <location>
        <position position="54"/>
    </location>
    <ligand>
        <name>[2Fe-2S] cluster</name>
        <dbReference type="ChEBI" id="CHEBI:190135"/>
        <label>1</label>
    </ligand>
</feature>
<feature type="binding site" evidence="20">
    <location>
        <position position="947"/>
    </location>
    <ligand>
        <name>substrate</name>
    </ligand>
</feature>
<dbReference type="PANTHER" id="PTHR45444">
    <property type="entry name" value="XANTHINE DEHYDROGENASE"/>
    <property type="match status" value="1"/>
</dbReference>
<keyword evidence="25" id="KW-1185">Reference proteome</keyword>
<dbReference type="SUPFAM" id="SSF47741">
    <property type="entry name" value="CO dehydrogenase ISP C-domain like"/>
    <property type="match status" value="1"/>
</dbReference>
<feature type="binding site" evidence="21">
    <location>
        <position position="800"/>
    </location>
    <ligand>
        <name>Mo-molybdopterin</name>
        <dbReference type="ChEBI" id="CHEBI:71302"/>
    </ligand>
    <ligandPart>
        <name>Mo</name>
        <dbReference type="ChEBI" id="CHEBI:28685"/>
    </ligandPart>
</feature>
<dbReference type="InterPro" id="IPR005107">
    <property type="entry name" value="CO_DH_flav_C"/>
</dbReference>
<dbReference type="Gene3D" id="1.10.150.120">
    <property type="entry name" value="[2Fe-2S]-binding domain"/>
    <property type="match status" value="1"/>
</dbReference>
<dbReference type="Gene3D" id="3.30.465.10">
    <property type="match status" value="1"/>
</dbReference>
<feature type="binding site" evidence="21">
    <location>
        <position position="1112"/>
    </location>
    <ligand>
        <name>Mo-molybdopterin</name>
        <dbReference type="ChEBI" id="CHEBI:71302"/>
    </ligand>
    <ligandPart>
        <name>Mo</name>
        <dbReference type="ChEBI" id="CHEBI:28685"/>
    </ligandPart>
</feature>
<comment type="cofactor">
    <cofactor evidence="16">
        <name>[2Fe-2S] cluster</name>
        <dbReference type="ChEBI" id="CHEBI:190135"/>
    </cofactor>
</comment>
<evidence type="ECO:0000256" key="17">
    <source>
        <dbReference type="ARBA" id="ARBA00049017"/>
    </source>
</evidence>
<evidence type="ECO:0000256" key="19">
    <source>
        <dbReference type="PIRSR" id="PIRSR000127-1"/>
    </source>
</evidence>
<feature type="binding site" evidence="20">
    <location>
        <position position="1043"/>
    </location>
    <ligand>
        <name>substrate</name>
    </ligand>
</feature>
<protein>
    <recommendedName>
        <fullName evidence="5">xanthine dehydrogenase</fullName>
        <ecNumber evidence="5">1.17.1.4</ecNumber>
    </recommendedName>
</protein>
<dbReference type="Gene3D" id="3.30.365.10">
    <property type="entry name" value="Aldehyde oxidase/xanthine dehydrogenase, molybdopterin binding domain"/>
    <property type="match status" value="4"/>
</dbReference>
<dbReference type="PROSITE" id="PS51085">
    <property type="entry name" value="2FE2S_FER_2"/>
    <property type="match status" value="1"/>
</dbReference>
<feature type="binding site" evidence="21">
    <location>
        <position position="49"/>
    </location>
    <ligand>
        <name>[2Fe-2S] cluster</name>
        <dbReference type="ChEBI" id="CHEBI:190135"/>
        <label>1</label>
    </ligand>
</feature>
<evidence type="ECO:0000256" key="2">
    <source>
        <dbReference type="ARBA" id="ARBA00004275"/>
    </source>
</evidence>
<dbReference type="PROSITE" id="PS00197">
    <property type="entry name" value="2FE2S_FER_1"/>
    <property type="match status" value="1"/>
</dbReference>
<feature type="binding site" evidence="20">
    <location>
        <position position="835"/>
    </location>
    <ligand>
        <name>substrate</name>
    </ligand>
</feature>
<comment type="catalytic activity">
    <reaction evidence="17">
        <text>xanthine + NAD(+) + H2O = urate + NADH + H(+)</text>
        <dbReference type="Rhea" id="RHEA:16669"/>
        <dbReference type="ChEBI" id="CHEBI:15377"/>
        <dbReference type="ChEBI" id="CHEBI:15378"/>
        <dbReference type="ChEBI" id="CHEBI:17712"/>
        <dbReference type="ChEBI" id="CHEBI:17775"/>
        <dbReference type="ChEBI" id="CHEBI:57540"/>
        <dbReference type="ChEBI" id="CHEBI:57945"/>
        <dbReference type="EC" id="1.17.1.4"/>
    </reaction>
</comment>
<evidence type="ECO:0000256" key="12">
    <source>
        <dbReference type="ARBA" id="ARBA00023004"/>
    </source>
</evidence>
<dbReference type="FunFam" id="3.90.1170.50:FF:000001">
    <property type="entry name" value="Aldehyde oxidase 1"/>
    <property type="match status" value="1"/>
</dbReference>
<dbReference type="InterPro" id="IPR036683">
    <property type="entry name" value="CO_DH_flav_C_dom_sf"/>
</dbReference>
<evidence type="ECO:0000256" key="6">
    <source>
        <dbReference type="ARBA" id="ARBA00022505"/>
    </source>
</evidence>
<evidence type="ECO:0000259" key="22">
    <source>
        <dbReference type="PROSITE" id="PS51085"/>
    </source>
</evidence>
<name>A0AAW1CJM2_9HEMI</name>
<dbReference type="SUPFAM" id="SSF56003">
    <property type="entry name" value="Molybdenum cofactor-binding domain"/>
    <property type="match status" value="1"/>
</dbReference>
<feature type="binding site" evidence="21">
    <location>
        <position position="122"/>
    </location>
    <ligand>
        <name>[2Fe-2S] cluster</name>
        <dbReference type="ChEBI" id="CHEBI:190135"/>
        <label>2</label>
    </ligand>
</feature>
<feature type="binding site" evidence="21">
    <location>
        <position position="155"/>
    </location>
    <ligand>
        <name>[2Fe-2S] cluster</name>
        <dbReference type="ChEBI" id="CHEBI:190135"/>
        <label>2</label>
    </ligand>
</feature>
<dbReference type="FunFam" id="3.30.365.10:FF:000003">
    <property type="entry name" value="Aldehyde oxidase 1"/>
    <property type="match status" value="1"/>
</dbReference>
<dbReference type="GO" id="GO:0005506">
    <property type="term" value="F:iron ion binding"/>
    <property type="evidence" value="ECO:0007669"/>
    <property type="project" value="InterPro"/>
</dbReference>
<dbReference type="Pfam" id="PF01799">
    <property type="entry name" value="Fer2_2"/>
    <property type="match status" value="1"/>
</dbReference>
<feature type="binding site" evidence="20">
    <location>
        <begin position="289"/>
        <end position="296"/>
    </location>
    <ligand>
        <name>FAD</name>
        <dbReference type="ChEBI" id="CHEBI:57692"/>
    </ligand>
</feature>
<dbReference type="CDD" id="cd00207">
    <property type="entry name" value="fer2"/>
    <property type="match status" value="1"/>
</dbReference>
<feature type="binding site" evidence="21">
    <location>
        <position position="157"/>
    </location>
    <ligand>
        <name>[2Fe-2S] cluster</name>
        <dbReference type="ChEBI" id="CHEBI:190135"/>
        <label>2</label>
    </ligand>
</feature>
<comment type="subunit">
    <text evidence="4">Homodimer.</text>
</comment>
<evidence type="ECO:0000256" key="21">
    <source>
        <dbReference type="PIRSR" id="PIRSR000127-3"/>
    </source>
</evidence>
<keyword evidence="14" id="KW-0520">NAD</keyword>
<comment type="cofactor">
    <cofactor evidence="21">
        <name>Mo-molybdopterin</name>
        <dbReference type="ChEBI" id="CHEBI:71302"/>
    </cofactor>
    <text evidence="21">Binds 1 Mo-molybdopterin (Mo-MPT) cofactor per subunit.</text>
</comment>
<dbReference type="SUPFAM" id="SSF55447">
    <property type="entry name" value="CO dehydrogenase flavoprotein C-terminal domain-like"/>
    <property type="match status" value="1"/>
</dbReference>
<feature type="domain" description="FAD-binding PCMH-type" evidence="23">
    <location>
        <begin position="261"/>
        <end position="447"/>
    </location>
</feature>
<dbReference type="NCBIfam" id="TIGR02963">
    <property type="entry name" value="xanthine_xdhA"/>
    <property type="match status" value="1"/>
</dbReference>
<dbReference type="InterPro" id="IPR036318">
    <property type="entry name" value="FAD-bd_PCMH-like_sf"/>
</dbReference>
<evidence type="ECO:0000256" key="5">
    <source>
        <dbReference type="ARBA" id="ARBA00013123"/>
    </source>
</evidence>
<reference evidence="24 25" key="1">
    <citation type="submission" date="2022-12" db="EMBL/GenBank/DDBJ databases">
        <title>Chromosome-level genome assembly of true bugs.</title>
        <authorList>
            <person name="Ma L."/>
            <person name="Li H."/>
        </authorList>
    </citation>
    <scope>NUCLEOTIDE SEQUENCE [LARGE SCALE GENOMIC DNA]</scope>
    <source>
        <strain evidence="24">Lab_2022b</strain>
    </source>
</reference>
<keyword evidence="10 20" id="KW-0274">FAD</keyword>
<dbReference type="InterPro" id="IPR006058">
    <property type="entry name" value="2Fe2S_fd_BS"/>
</dbReference>
<dbReference type="InterPro" id="IPR001041">
    <property type="entry name" value="2Fe-2S_ferredoxin-type"/>
</dbReference>
<dbReference type="FunFam" id="3.10.20.30:FF:000015">
    <property type="entry name" value="Aldehyde oxidase 1"/>
    <property type="match status" value="1"/>
</dbReference>
<feature type="binding site" evidence="21">
    <location>
        <position position="79"/>
    </location>
    <ligand>
        <name>[2Fe-2S] cluster</name>
        <dbReference type="ChEBI" id="CHEBI:190135"/>
        <label>1</label>
    </ligand>
</feature>
<dbReference type="Pfam" id="PF00111">
    <property type="entry name" value="Fer2"/>
    <property type="match status" value="1"/>
</dbReference>
<comment type="similarity">
    <text evidence="3">Belongs to the xanthine dehydrogenase family.</text>
</comment>
<evidence type="ECO:0000256" key="3">
    <source>
        <dbReference type="ARBA" id="ARBA00006849"/>
    </source>
</evidence>
<evidence type="ECO:0000256" key="10">
    <source>
        <dbReference type="ARBA" id="ARBA00022827"/>
    </source>
</evidence>
<dbReference type="SUPFAM" id="SSF54292">
    <property type="entry name" value="2Fe-2S ferredoxin-like"/>
    <property type="match status" value="1"/>
</dbReference>
<feature type="binding site" evidence="20">
    <location>
        <position position="455"/>
    </location>
    <ligand>
        <name>FAD</name>
        <dbReference type="ChEBI" id="CHEBI:57692"/>
    </ligand>
</feature>
<dbReference type="GO" id="GO:0051537">
    <property type="term" value="F:2 iron, 2 sulfur cluster binding"/>
    <property type="evidence" value="ECO:0007669"/>
    <property type="project" value="UniProtKB-KW"/>
</dbReference>
<evidence type="ECO:0000256" key="13">
    <source>
        <dbReference type="ARBA" id="ARBA00023014"/>
    </source>
</evidence>
<dbReference type="SUPFAM" id="SSF54665">
    <property type="entry name" value="CO dehydrogenase molybdoprotein N-domain-like"/>
    <property type="match status" value="1"/>
</dbReference>
<dbReference type="InterPro" id="IPR036884">
    <property type="entry name" value="2Fe-2S-bd_dom_sf"/>
</dbReference>
<evidence type="ECO:0000256" key="1">
    <source>
        <dbReference type="ARBA" id="ARBA00001974"/>
    </source>
</evidence>
<keyword evidence="11" id="KW-0560">Oxidoreductase</keyword>
<evidence type="ECO:0000259" key="23">
    <source>
        <dbReference type="PROSITE" id="PS51387"/>
    </source>
</evidence>
<dbReference type="InterPro" id="IPR036010">
    <property type="entry name" value="2Fe-2S_ferredoxin-like_sf"/>
</dbReference>
<dbReference type="InterPro" id="IPR016167">
    <property type="entry name" value="FAD-bd_PCMH_sub1"/>
</dbReference>
<keyword evidence="15" id="KW-0576">Peroxisome</keyword>
<feature type="binding site" evidence="21">
    <location>
        <position position="119"/>
    </location>
    <ligand>
        <name>[2Fe-2S] cluster</name>
        <dbReference type="ChEBI" id="CHEBI:190135"/>
        <label>2</label>
    </ligand>
</feature>
<dbReference type="InterPro" id="IPR008274">
    <property type="entry name" value="AldOxase/xan_DH_MoCoBD1"/>
</dbReference>
<dbReference type="FunFam" id="3.30.43.10:FF:000001">
    <property type="entry name" value="Xanthine dehydrogenase/oxidase"/>
    <property type="match status" value="1"/>
</dbReference>
<dbReference type="InterPro" id="IPR036856">
    <property type="entry name" value="Ald_Oxase/Xan_DH_a/b_sf"/>
</dbReference>
<dbReference type="Gene3D" id="3.10.20.30">
    <property type="match status" value="1"/>
</dbReference>
<feature type="binding site" evidence="21">
    <location>
        <position position="831"/>
    </location>
    <ligand>
        <name>Mo-molybdopterin</name>
        <dbReference type="ChEBI" id="CHEBI:71302"/>
    </ligand>
    <ligandPart>
        <name>Mo</name>
        <dbReference type="ChEBI" id="CHEBI:28685"/>
    </ligandPart>
</feature>
<dbReference type="InterPro" id="IPR000674">
    <property type="entry name" value="Ald_Oxase/Xan_DH_a/b"/>
</dbReference>
<evidence type="ECO:0000256" key="4">
    <source>
        <dbReference type="ARBA" id="ARBA00011738"/>
    </source>
</evidence>
<keyword evidence="6 21" id="KW-0500">Molybdenum</keyword>
<dbReference type="PANTHER" id="PTHR45444:SF3">
    <property type="entry name" value="XANTHINE DEHYDROGENASE"/>
    <property type="match status" value="1"/>
</dbReference>
<dbReference type="GO" id="GO:0005777">
    <property type="term" value="C:peroxisome"/>
    <property type="evidence" value="ECO:0007669"/>
    <property type="project" value="UniProtKB-SubCell"/>
</dbReference>
<feature type="binding site" evidence="21">
    <location>
        <position position="945"/>
    </location>
    <ligand>
        <name>Mo-molybdopterin</name>
        <dbReference type="ChEBI" id="CHEBI:71302"/>
    </ligand>
    <ligandPart>
        <name>Mo</name>
        <dbReference type="ChEBI" id="CHEBI:28685"/>
    </ligandPart>
</feature>
<dbReference type="Gene3D" id="3.30.390.50">
    <property type="entry name" value="CO dehydrogenase flavoprotein, C-terminal domain"/>
    <property type="match status" value="1"/>
</dbReference>
<keyword evidence="13 21" id="KW-0411">Iron-sulfur</keyword>
<dbReference type="InterPro" id="IPR016208">
    <property type="entry name" value="Ald_Oxase/xanthine_DH-like"/>
</dbReference>
<dbReference type="GO" id="GO:0071949">
    <property type="term" value="F:FAD binding"/>
    <property type="evidence" value="ECO:0007669"/>
    <property type="project" value="InterPro"/>
</dbReference>
<evidence type="ECO:0000256" key="8">
    <source>
        <dbReference type="ARBA" id="ARBA00022714"/>
    </source>
</evidence>
<feature type="binding site" evidence="20">
    <location>
        <position position="437"/>
    </location>
    <ligand>
        <name>FAD</name>
        <dbReference type="ChEBI" id="CHEBI:57692"/>
    </ligand>
</feature>
<feature type="binding site" evidence="20">
    <location>
        <position position="369"/>
    </location>
    <ligand>
        <name>FAD</name>
        <dbReference type="ChEBI" id="CHEBI:57692"/>
    </ligand>
</feature>
<dbReference type="FunFam" id="3.30.365.10:FF:000004">
    <property type="entry name" value="Xanthine dehydrogenase oxidase"/>
    <property type="match status" value="1"/>
</dbReference>
<dbReference type="InterPro" id="IPR002888">
    <property type="entry name" value="2Fe-2S-bd"/>
</dbReference>
<evidence type="ECO:0000256" key="16">
    <source>
        <dbReference type="ARBA" id="ARBA00034078"/>
    </source>
</evidence>
<dbReference type="InterPro" id="IPR016169">
    <property type="entry name" value="FAD-bd_PCMH_sub2"/>
</dbReference>
<feature type="binding site" evidence="21">
    <location>
        <position position="57"/>
    </location>
    <ligand>
        <name>[2Fe-2S] cluster</name>
        <dbReference type="ChEBI" id="CHEBI:190135"/>
        <label>1</label>
    </ligand>
</feature>